<evidence type="ECO:0000313" key="2">
    <source>
        <dbReference type="Proteomes" id="UP000700596"/>
    </source>
</evidence>
<feature type="non-terminal residue" evidence="1">
    <location>
        <position position="1"/>
    </location>
</feature>
<evidence type="ECO:0008006" key="3">
    <source>
        <dbReference type="Google" id="ProtNLM"/>
    </source>
</evidence>
<dbReference type="EMBL" id="JAGMWT010000010">
    <property type="protein sequence ID" value="KAH7120903.1"/>
    <property type="molecule type" value="Genomic_DNA"/>
</dbReference>
<dbReference type="AlphaFoldDB" id="A0A9P9IGB0"/>
<reference evidence="1" key="1">
    <citation type="journal article" date="2021" name="Nat. Commun.">
        <title>Genetic determinants of endophytism in the Arabidopsis root mycobiome.</title>
        <authorList>
            <person name="Mesny F."/>
            <person name="Miyauchi S."/>
            <person name="Thiergart T."/>
            <person name="Pickel B."/>
            <person name="Atanasova L."/>
            <person name="Karlsson M."/>
            <person name="Huettel B."/>
            <person name="Barry K.W."/>
            <person name="Haridas S."/>
            <person name="Chen C."/>
            <person name="Bauer D."/>
            <person name="Andreopoulos W."/>
            <person name="Pangilinan J."/>
            <person name="LaButti K."/>
            <person name="Riley R."/>
            <person name="Lipzen A."/>
            <person name="Clum A."/>
            <person name="Drula E."/>
            <person name="Henrissat B."/>
            <person name="Kohler A."/>
            <person name="Grigoriev I.V."/>
            <person name="Martin F.M."/>
            <person name="Hacquard S."/>
        </authorList>
    </citation>
    <scope>NUCLEOTIDE SEQUENCE</scope>
    <source>
        <strain evidence="1">MPI-CAGE-CH-0243</strain>
    </source>
</reference>
<organism evidence="1 2">
    <name type="scientific">Dendryphion nanum</name>
    <dbReference type="NCBI Taxonomy" id="256645"/>
    <lineage>
        <taxon>Eukaryota</taxon>
        <taxon>Fungi</taxon>
        <taxon>Dikarya</taxon>
        <taxon>Ascomycota</taxon>
        <taxon>Pezizomycotina</taxon>
        <taxon>Dothideomycetes</taxon>
        <taxon>Pleosporomycetidae</taxon>
        <taxon>Pleosporales</taxon>
        <taxon>Torulaceae</taxon>
        <taxon>Dendryphion</taxon>
    </lineage>
</organism>
<dbReference type="Proteomes" id="UP000700596">
    <property type="component" value="Unassembled WGS sequence"/>
</dbReference>
<gene>
    <name evidence="1" type="ORF">B0J11DRAFT_407372</name>
</gene>
<comment type="caution">
    <text evidence="1">The sequence shown here is derived from an EMBL/GenBank/DDBJ whole genome shotgun (WGS) entry which is preliminary data.</text>
</comment>
<evidence type="ECO:0000313" key="1">
    <source>
        <dbReference type="EMBL" id="KAH7120903.1"/>
    </source>
</evidence>
<dbReference type="InterPro" id="IPR016181">
    <property type="entry name" value="Acyl_CoA_acyltransferase"/>
</dbReference>
<feature type="non-terminal residue" evidence="1">
    <location>
        <position position="148"/>
    </location>
</feature>
<name>A0A9P9IGB0_9PLEO</name>
<dbReference type="SUPFAM" id="SSF55729">
    <property type="entry name" value="Acyl-CoA N-acyltransferases (Nat)"/>
    <property type="match status" value="1"/>
</dbReference>
<dbReference type="OrthoDB" id="3794209at2759"/>
<accession>A0A9P9IGB0</accession>
<keyword evidence="2" id="KW-1185">Reference proteome</keyword>
<sequence>RWDMSDDRLNDGDDLLDTIGDKGVLAVLYDKDEPIASAAVASWKGDMESGSVGRNETGWEVKLVTVKIGYMKQGLAGRCINALEEHLLTQQKETLGDGPLRLWIQTVDDVNGDYWRRRGWKNVRSFEKPVGYWGSYHGFHLMILLKEL</sequence>
<proteinExistence type="predicted"/>
<protein>
    <recommendedName>
        <fullName evidence="3">N-acetyltransferase domain-containing protein</fullName>
    </recommendedName>
</protein>